<feature type="compositionally biased region" description="Polar residues" evidence="1">
    <location>
        <begin position="1"/>
        <end position="19"/>
    </location>
</feature>
<protein>
    <submittedName>
        <fullName evidence="2">Uncharacterized protein</fullName>
    </submittedName>
</protein>
<dbReference type="AlphaFoldDB" id="A0A6G1DF83"/>
<name>A0A6G1DF83_9ORYZ</name>
<dbReference type="EMBL" id="SPHZ02000006">
    <property type="protein sequence ID" value="KAF0911278.1"/>
    <property type="molecule type" value="Genomic_DNA"/>
</dbReference>
<keyword evidence="3" id="KW-1185">Reference proteome</keyword>
<feature type="region of interest" description="Disordered" evidence="1">
    <location>
        <begin position="1"/>
        <end position="24"/>
    </location>
</feature>
<proteinExistence type="predicted"/>
<feature type="compositionally biased region" description="Low complexity" evidence="1">
    <location>
        <begin position="71"/>
        <end position="85"/>
    </location>
</feature>
<comment type="caution">
    <text evidence="2">The sequence shown here is derived from an EMBL/GenBank/DDBJ whole genome shotgun (WGS) entry which is preliminary data.</text>
</comment>
<dbReference type="Proteomes" id="UP000479710">
    <property type="component" value="Unassembled WGS sequence"/>
</dbReference>
<accession>A0A6G1DF83</accession>
<evidence type="ECO:0000313" key="2">
    <source>
        <dbReference type="EMBL" id="KAF0911278.1"/>
    </source>
</evidence>
<feature type="region of interest" description="Disordered" evidence="1">
    <location>
        <begin position="66"/>
        <end position="103"/>
    </location>
</feature>
<gene>
    <name evidence="2" type="ORF">E2562_008034</name>
</gene>
<evidence type="ECO:0000313" key="3">
    <source>
        <dbReference type="Proteomes" id="UP000479710"/>
    </source>
</evidence>
<sequence length="103" mass="11107">MMSLWSSNLARTASASQLSGRRRSFLKRTHLPPLAAAGRSPVARSMPWLSTCTLTCSFLNPGRVISTTSWSSPALHSTTGSSSSSELKLKQKGTMICTRKPPI</sequence>
<organism evidence="2 3">
    <name type="scientific">Oryza meyeriana var. granulata</name>
    <dbReference type="NCBI Taxonomy" id="110450"/>
    <lineage>
        <taxon>Eukaryota</taxon>
        <taxon>Viridiplantae</taxon>
        <taxon>Streptophyta</taxon>
        <taxon>Embryophyta</taxon>
        <taxon>Tracheophyta</taxon>
        <taxon>Spermatophyta</taxon>
        <taxon>Magnoliopsida</taxon>
        <taxon>Liliopsida</taxon>
        <taxon>Poales</taxon>
        <taxon>Poaceae</taxon>
        <taxon>BOP clade</taxon>
        <taxon>Oryzoideae</taxon>
        <taxon>Oryzeae</taxon>
        <taxon>Oryzinae</taxon>
        <taxon>Oryza</taxon>
        <taxon>Oryza meyeriana</taxon>
    </lineage>
</organism>
<reference evidence="2 3" key="1">
    <citation type="submission" date="2019-11" db="EMBL/GenBank/DDBJ databases">
        <title>Whole genome sequence of Oryza granulata.</title>
        <authorList>
            <person name="Li W."/>
        </authorList>
    </citation>
    <scope>NUCLEOTIDE SEQUENCE [LARGE SCALE GENOMIC DNA]</scope>
    <source>
        <strain evidence="3">cv. Menghai</strain>
        <tissue evidence="2">Leaf</tissue>
    </source>
</reference>
<evidence type="ECO:0000256" key="1">
    <source>
        <dbReference type="SAM" id="MobiDB-lite"/>
    </source>
</evidence>